<evidence type="ECO:0000313" key="1">
    <source>
        <dbReference type="EMBL" id="GAA1530390.1"/>
    </source>
</evidence>
<organism evidence="1 2">
    <name type="scientific">Dactylosporangium maewongense</name>
    <dbReference type="NCBI Taxonomy" id="634393"/>
    <lineage>
        <taxon>Bacteria</taxon>
        <taxon>Bacillati</taxon>
        <taxon>Actinomycetota</taxon>
        <taxon>Actinomycetes</taxon>
        <taxon>Micromonosporales</taxon>
        <taxon>Micromonosporaceae</taxon>
        <taxon>Dactylosporangium</taxon>
    </lineage>
</organism>
<protein>
    <recommendedName>
        <fullName evidence="3">DUF1963 domain-containing protein</fullName>
    </recommendedName>
</protein>
<evidence type="ECO:0008006" key="3">
    <source>
        <dbReference type="Google" id="ProtNLM"/>
    </source>
</evidence>
<dbReference type="EMBL" id="BAAAQD010000011">
    <property type="protein sequence ID" value="GAA1530390.1"/>
    <property type="molecule type" value="Genomic_DNA"/>
</dbReference>
<proteinExistence type="predicted"/>
<comment type="caution">
    <text evidence="1">The sequence shown here is derived from an EMBL/GenBank/DDBJ whole genome shotgun (WGS) entry which is preliminary data.</text>
</comment>
<dbReference type="Proteomes" id="UP001501470">
    <property type="component" value="Unassembled WGS sequence"/>
</dbReference>
<gene>
    <name evidence="1" type="ORF">GCM10009827_054890</name>
</gene>
<accession>A0ABP4LRY5</accession>
<dbReference type="Gene3D" id="2.30.320.10">
    <property type="entry name" value="YwqG-like"/>
    <property type="match status" value="1"/>
</dbReference>
<reference evidence="2" key="1">
    <citation type="journal article" date="2019" name="Int. J. Syst. Evol. Microbiol.">
        <title>The Global Catalogue of Microorganisms (GCM) 10K type strain sequencing project: providing services to taxonomists for standard genome sequencing and annotation.</title>
        <authorList>
            <consortium name="The Broad Institute Genomics Platform"/>
            <consortium name="The Broad Institute Genome Sequencing Center for Infectious Disease"/>
            <person name="Wu L."/>
            <person name="Ma J."/>
        </authorList>
    </citation>
    <scope>NUCLEOTIDE SEQUENCE [LARGE SCALE GENOMIC DNA]</scope>
    <source>
        <strain evidence="2">JCM 15933</strain>
    </source>
</reference>
<sequence>MKPERCFRFAPFAVAILEIMITPPFAPEILAEFPELTALGRTATRLHPRRATSGVPGAGSGAGSGAGFWGPGAASRAAGAPFGVADAGAPHAARVPDAAVHPPRAGDSHVGGPLAWPADEPWPLCTHELRDGRPHARPNPLIPLAQLWASDVPDLPRTDPHGDTFDVLQVLWCPVEHLRDTAGPAVQIRRRRAADLPTDLLTDPPQGDVQHAGWLPTPCLLHPEQVTDYPCADALPPALRDRMPPGVAAGFVAPGWKVGGYPRRPGGFPCPHCGTPSELLLVISDHEYDDESFHWIPLEEQDLDWSAPDGDAHQRPTGLRLTTDVHLFTCPGCGATHVS</sequence>
<name>A0ABP4LRY5_9ACTN</name>
<keyword evidence="2" id="KW-1185">Reference proteome</keyword>
<evidence type="ECO:0000313" key="2">
    <source>
        <dbReference type="Proteomes" id="UP001501470"/>
    </source>
</evidence>